<organism evidence="2 3">
    <name type="scientific">Ensifer adhaerens</name>
    <name type="common">Sinorhizobium morelense</name>
    <dbReference type="NCBI Taxonomy" id="106592"/>
    <lineage>
        <taxon>Bacteria</taxon>
        <taxon>Pseudomonadati</taxon>
        <taxon>Pseudomonadota</taxon>
        <taxon>Alphaproteobacteria</taxon>
        <taxon>Hyphomicrobiales</taxon>
        <taxon>Rhizobiaceae</taxon>
        <taxon>Sinorhizobium/Ensifer group</taxon>
        <taxon>Ensifer</taxon>
    </lineage>
</organism>
<sequence length="125" mass="13611">MSKVMKIDRNGVGLRELEKCSVVPVEAILSGFADEMGDVHFESADGSIVVGTWQSTPYAEMLSYPNGVEYSVILSGKVSITNSDGSVETFQAGESYLLPQGVEVRFEVLETMRKVYVLHTAKTDG</sequence>
<feature type="domain" description="(S)-ureidoglycine aminohydrolase cupin" evidence="1">
    <location>
        <begin position="43"/>
        <end position="116"/>
    </location>
</feature>
<dbReference type="PATRIC" id="fig|106592.7.peg.4767"/>
<dbReference type="OrthoDB" id="9799053at2"/>
<name>A0A0L8C0C2_ENSAD</name>
<evidence type="ECO:0000313" key="3">
    <source>
        <dbReference type="Proteomes" id="UP000037425"/>
    </source>
</evidence>
<proteinExistence type="predicted"/>
<dbReference type="PANTHER" id="PTHR40943:SF1">
    <property type="entry name" value="CYTOPLASMIC PROTEIN"/>
    <property type="match status" value="1"/>
</dbReference>
<dbReference type="AlphaFoldDB" id="A0A0L8C0C2"/>
<dbReference type="Gene3D" id="2.60.120.10">
    <property type="entry name" value="Jelly Rolls"/>
    <property type="match status" value="1"/>
</dbReference>
<gene>
    <name evidence="2" type="ORF">AC244_10000</name>
</gene>
<dbReference type="PANTHER" id="PTHR40943">
    <property type="entry name" value="CYTOPLASMIC PROTEIN-RELATED"/>
    <property type="match status" value="1"/>
</dbReference>
<reference evidence="3" key="1">
    <citation type="submission" date="2015-07" db="EMBL/GenBank/DDBJ databases">
        <title>Whole genome sequence of an Ensifer adhaerens strain isolated from a cave pool in the Wind Cave National Park.</title>
        <authorList>
            <person name="Eng W.W.H."/>
            <person name="Gan H.M."/>
            <person name="Barton H.A."/>
            <person name="Savka M.A."/>
        </authorList>
    </citation>
    <scope>NUCLEOTIDE SEQUENCE [LARGE SCALE GENOMIC DNA]</scope>
    <source>
        <strain evidence="3">SD006</strain>
    </source>
</reference>
<dbReference type="Proteomes" id="UP000037425">
    <property type="component" value="Unassembled WGS sequence"/>
</dbReference>
<dbReference type="Pfam" id="PF05899">
    <property type="entry name" value="Cupin_3"/>
    <property type="match status" value="1"/>
</dbReference>
<dbReference type="InterPro" id="IPR011051">
    <property type="entry name" value="RmlC_Cupin_sf"/>
</dbReference>
<accession>A0A0L8C0C2</accession>
<protein>
    <recommendedName>
        <fullName evidence="1">(S)-ureidoglycine aminohydrolase cupin domain-containing protein</fullName>
    </recommendedName>
</protein>
<dbReference type="RefSeq" id="WP_161807853.1">
    <property type="nucleotide sequence ID" value="NZ_LGAP01000003.1"/>
</dbReference>
<dbReference type="InterPro" id="IPR014710">
    <property type="entry name" value="RmlC-like_jellyroll"/>
</dbReference>
<evidence type="ECO:0000313" key="2">
    <source>
        <dbReference type="EMBL" id="KOF20199.1"/>
    </source>
</evidence>
<evidence type="ECO:0000259" key="1">
    <source>
        <dbReference type="Pfam" id="PF05899"/>
    </source>
</evidence>
<dbReference type="InterPro" id="IPR008579">
    <property type="entry name" value="UGlyAH_Cupin_dom"/>
</dbReference>
<dbReference type="SUPFAM" id="SSF51182">
    <property type="entry name" value="RmlC-like cupins"/>
    <property type="match status" value="1"/>
</dbReference>
<dbReference type="EMBL" id="LGAP01000003">
    <property type="protein sequence ID" value="KOF20199.1"/>
    <property type="molecule type" value="Genomic_DNA"/>
</dbReference>
<comment type="caution">
    <text evidence="2">The sequence shown here is derived from an EMBL/GenBank/DDBJ whole genome shotgun (WGS) entry which is preliminary data.</text>
</comment>